<dbReference type="EMBL" id="JAQMUH010000058">
    <property type="protein sequence ID" value="MDB9538915.1"/>
    <property type="molecule type" value="Genomic_DNA"/>
</dbReference>
<accession>A0ABT5ANP8</accession>
<protein>
    <submittedName>
        <fullName evidence="1">Uncharacterized protein</fullName>
    </submittedName>
</protein>
<gene>
    <name evidence="1" type="ORF">PN457_04440</name>
</gene>
<dbReference type="Proteomes" id="UP001212499">
    <property type="component" value="Unassembled WGS sequence"/>
</dbReference>
<evidence type="ECO:0000313" key="1">
    <source>
        <dbReference type="EMBL" id="MDB9538915.1"/>
    </source>
</evidence>
<proteinExistence type="predicted"/>
<evidence type="ECO:0000313" key="2">
    <source>
        <dbReference type="Proteomes" id="UP001212499"/>
    </source>
</evidence>
<reference evidence="1 2" key="1">
    <citation type="submission" date="2023-01" db="EMBL/GenBank/DDBJ databases">
        <title>Genomes from the Australian National Cyanobacteria Reference Collection.</title>
        <authorList>
            <person name="Willis A."/>
            <person name="Lee E.M.F."/>
        </authorList>
    </citation>
    <scope>NUCLEOTIDE SEQUENCE [LARGE SCALE GENOMIC DNA]</scope>
    <source>
        <strain evidence="1 2">CS-1033</strain>
    </source>
</reference>
<keyword evidence="2" id="KW-1185">Reference proteome</keyword>
<organism evidence="1 2">
    <name type="scientific">Anabaenopsis arnoldii</name>
    <dbReference type="NCBI Taxonomy" id="2152938"/>
    <lineage>
        <taxon>Bacteria</taxon>
        <taxon>Bacillati</taxon>
        <taxon>Cyanobacteriota</taxon>
        <taxon>Cyanophyceae</taxon>
        <taxon>Nostocales</taxon>
        <taxon>Nodulariaceae</taxon>
        <taxon>Anabaenopsis</taxon>
    </lineage>
</organism>
<sequence>MQHVTPKENDNLNTYAQDIQRLKLFQKLEGDSILNGKNSSPFWNESSTAISNVLSFPTLTDLSDSDLNWLGGYAQN</sequence>
<feature type="non-terminal residue" evidence="1">
    <location>
        <position position="76"/>
    </location>
</feature>
<name>A0ABT5ANP8_9CYAN</name>
<comment type="caution">
    <text evidence="1">The sequence shown here is derived from an EMBL/GenBank/DDBJ whole genome shotgun (WGS) entry which is preliminary data.</text>
</comment>